<dbReference type="EMBL" id="RCHU02000001">
    <property type="protein sequence ID" value="KAL3611586.1"/>
    <property type="molecule type" value="Genomic_DNA"/>
</dbReference>
<proteinExistence type="predicted"/>
<comment type="caution">
    <text evidence="1">The sequence shown here is derived from an EMBL/GenBank/DDBJ whole genome shotgun (WGS) entry which is preliminary data.</text>
</comment>
<protein>
    <submittedName>
        <fullName evidence="1">Uncharacterized protein</fullName>
    </submittedName>
</protein>
<gene>
    <name evidence="1" type="ORF">D5086_002606</name>
</gene>
<dbReference type="Proteomes" id="UP000309997">
    <property type="component" value="Unassembled WGS sequence"/>
</dbReference>
<sequence>MVAAFPQAAAAAATSSTDKTPNLTRPPLLPSGKDQQQNNGSAHIATRKPRGKQVPSRSTNSGTSHTPSTTTASPFLSGSKRSQSVDRRRPVTSSRETTPNPQGNAEMSAATKMLITSTRSLSVSFQGEAFSLPISKAKSVTPPQNNVARKATPERRRATPVGDQGENSRPVDHHRWPGRSREGNLKERNQLLSRSLDCSAVVGCGGDKRVVGSGLMGVKSLQQSMMVGEGRRLSLDLGNIAKQNPDTVSVNESFYTGDLTASDSDSVSSGSTSGVTEIGKWKTGARGIAVSARFWQETNSRMRRLQDPGSPLSTSPGSRMGVSPKAIQSKRFSSDGPLASPRMMAASPIRGATRPASPGKLWTSSFSSPSRGMSSPSRVRPMSSSTPSILSFSVDLRRGKMGEDRIVDAHMLRLLYNRYLQWRFVNARADATFMVQRLSAEKNMWNAWVTISELRHSVTLRRIKLILLRQKLKLTSILKGQIAHLEEWSLLDRDHSSSLEGATEALKASTLRLPVVGKAVADVQNLKEVVGSAVDVMQAMASSICSLSSKVEDMNSLVAELLNVTAKERRMLEQCKGFLSALAIVQVMVVSSGYSRISGLFSSPSAYERLYIYEQVKDCSMRTHTLQLNRLPTTSSLTTHV</sequence>
<name>A0ACC4D494_POPAL</name>
<accession>A0ACC4D494</accession>
<organism evidence="1 2">
    <name type="scientific">Populus alba</name>
    <name type="common">White poplar</name>
    <dbReference type="NCBI Taxonomy" id="43335"/>
    <lineage>
        <taxon>Eukaryota</taxon>
        <taxon>Viridiplantae</taxon>
        <taxon>Streptophyta</taxon>
        <taxon>Embryophyta</taxon>
        <taxon>Tracheophyta</taxon>
        <taxon>Spermatophyta</taxon>
        <taxon>Magnoliopsida</taxon>
        <taxon>eudicotyledons</taxon>
        <taxon>Gunneridae</taxon>
        <taxon>Pentapetalae</taxon>
        <taxon>rosids</taxon>
        <taxon>fabids</taxon>
        <taxon>Malpighiales</taxon>
        <taxon>Salicaceae</taxon>
        <taxon>Saliceae</taxon>
        <taxon>Populus</taxon>
    </lineage>
</organism>
<keyword evidence="2" id="KW-1185">Reference proteome</keyword>
<evidence type="ECO:0000313" key="2">
    <source>
        <dbReference type="Proteomes" id="UP000309997"/>
    </source>
</evidence>
<reference evidence="1 2" key="1">
    <citation type="journal article" date="2024" name="Plant Biotechnol. J.">
        <title>Genome and CRISPR/Cas9 system of a widespread forest tree (Populus alba) in the world.</title>
        <authorList>
            <person name="Liu Y.J."/>
            <person name="Jiang P.F."/>
            <person name="Han X.M."/>
            <person name="Li X.Y."/>
            <person name="Wang H.M."/>
            <person name="Wang Y.J."/>
            <person name="Wang X.X."/>
            <person name="Zeng Q.Y."/>
        </authorList>
    </citation>
    <scope>NUCLEOTIDE SEQUENCE [LARGE SCALE GENOMIC DNA]</scope>
    <source>
        <strain evidence="2">cv. PAL-ZL1</strain>
    </source>
</reference>
<evidence type="ECO:0000313" key="1">
    <source>
        <dbReference type="EMBL" id="KAL3611586.1"/>
    </source>
</evidence>